<dbReference type="EMBL" id="CP014782">
    <property type="protein sequence ID" value="AQS38526.1"/>
    <property type="molecule type" value="Genomic_DNA"/>
</dbReference>
<gene>
    <name evidence="1" type="ORF">Sps_03396</name>
</gene>
<protein>
    <submittedName>
        <fullName evidence="1">Uncharacterized protein</fullName>
    </submittedName>
</protein>
<evidence type="ECO:0000313" key="2">
    <source>
        <dbReference type="Proteomes" id="UP000189545"/>
    </source>
</evidence>
<dbReference type="AlphaFoldDB" id="A0A1S6HSM1"/>
<evidence type="ECO:0000313" key="1">
    <source>
        <dbReference type="EMBL" id="AQS38526.1"/>
    </source>
</evidence>
<dbReference type="OrthoDB" id="1163947at2"/>
<keyword evidence="2" id="KW-1185">Reference proteome</keyword>
<sequence length="131" mass="15388">MFNRFFNLFKREKTNESAKKITSPYAAVKVWFDDLNVWVHWPEKEPESIAWSSLVGVLLETTDEGPFVEDVWWHLATDEKFITYPSEATGVNELLTRLQTLPEFNNKELIDAMGCSINQKFILWDHQGRHK</sequence>
<dbReference type="RefSeq" id="WP_077753556.1">
    <property type="nucleotide sequence ID" value="NZ_CP014782.1"/>
</dbReference>
<proteinExistence type="predicted"/>
<accession>A0A1S6HSM1</accession>
<reference evidence="1 2" key="1">
    <citation type="submission" date="2016-03" db="EMBL/GenBank/DDBJ databases">
        <title>Complete genome sequence of Shewanella psychrophila WP2, a deep sea bacterium isolated from west Pacific sediment.</title>
        <authorList>
            <person name="Xu G."/>
            <person name="Jian H."/>
        </authorList>
    </citation>
    <scope>NUCLEOTIDE SEQUENCE [LARGE SCALE GENOMIC DNA]</scope>
    <source>
        <strain evidence="1 2">WP2</strain>
    </source>
</reference>
<name>A0A1S6HSM1_9GAMM</name>
<dbReference type="KEGG" id="spsw:Sps_03396"/>
<organism evidence="1 2">
    <name type="scientific">Shewanella psychrophila</name>
    <dbReference type="NCBI Taxonomy" id="225848"/>
    <lineage>
        <taxon>Bacteria</taxon>
        <taxon>Pseudomonadati</taxon>
        <taxon>Pseudomonadota</taxon>
        <taxon>Gammaproteobacteria</taxon>
        <taxon>Alteromonadales</taxon>
        <taxon>Shewanellaceae</taxon>
        <taxon>Shewanella</taxon>
    </lineage>
</organism>
<dbReference type="Proteomes" id="UP000189545">
    <property type="component" value="Chromosome"/>
</dbReference>